<evidence type="ECO:0000313" key="2">
    <source>
        <dbReference type="Proteomes" id="UP000823405"/>
    </source>
</evidence>
<name>A0A9P6QTB7_9FUNG</name>
<dbReference type="EMBL" id="JAAAIN010002385">
    <property type="protein sequence ID" value="KAG0293801.1"/>
    <property type="molecule type" value="Genomic_DNA"/>
</dbReference>
<gene>
    <name evidence="1" type="ORF">BGZ97_005242</name>
</gene>
<dbReference type="OrthoDB" id="2392565at2759"/>
<proteinExistence type="predicted"/>
<protein>
    <submittedName>
        <fullName evidence="1">Uncharacterized protein</fullName>
    </submittedName>
</protein>
<accession>A0A9P6QTB7</accession>
<reference evidence="1" key="1">
    <citation type="journal article" date="2020" name="Fungal Divers.">
        <title>Resolving the Mortierellaceae phylogeny through synthesis of multi-gene phylogenetics and phylogenomics.</title>
        <authorList>
            <person name="Vandepol N."/>
            <person name="Liber J."/>
            <person name="Desiro A."/>
            <person name="Na H."/>
            <person name="Kennedy M."/>
            <person name="Barry K."/>
            <person name="Grigoriev I.V."/>
            <person name="Miller A.N."/>
            <person name="O'Donnell K."/>
            <person name="Stajich J.E."/>
            <person name="Bonito G."/>
        </authorList>
    </citation>
    <scope>NUCLEOTIDE SEQUENCE</scope>
    <source>
        <strain evidence="1">NVP60</strain>
    </source>
</reference>
<feature type="non-terminal residue" evidence="1">
    <location>
        <position position="117"/>
    </location>
</feature>
<comment type="caution">
    <text evidence="1">The sequence shown here is derived from an EMBL/GenBank/DDBJ whole genome shotgun (WGS) entry which is preliminary data.</text>
</comment>
<sequence>MEKTIQNMVDNSSDDRMDGKVYVVYERIGALQWLLPGESAGEDMRWCKHWRLVIQLGFDWFTLEFVENSLLSLQGVVMAGSFDPEAASDAILYHVGDLKEMSTMVLYRWIKDEFRSK</sequence>
<evidence type="ECO:0000313" key="1">
    <source>
        <dbReference type="EMBL" id="KAG0293801.1"/>
    </source>
</evidence>
<dbReference type="Proteomes" id="UP000823405">
    <property type="component" value="Unassembled WGS sequence"/>
</dbReference>
<dbReference type="AlphaFoldDB" id="A0A9P6QTB7"/>
<keyword evidence="2" id="KW-1185">Reference proteome</keyword>
<organism evidence="1 2">
    <name type="scientific">Linnemannia gamsii</name>
    <dbReference type="NCBI Taxonomy" id="64522"/>
    <lineage>
        <taxon>Eukaryota</taxon>
        <taxon>Fungi</taxon>
        <taxon>Fungi incertae sedis</taxon>
        <taxon>Mucoromycota</taxon>
        <taxon>Mortierellomycotina</taxon>
        <taxon>Mortierellomycetes</taxon>
        <taxon>Mortierellales</taxon>
        <taxon>Mortierellaceae</taxon>
        <taxon>Linnemannia</taxon>
    </lineage>
</organism>